<evidence type="ECO:0000256" key="5">
    <source>
        <dbReference type="ARBA" id="ARBA00023242"/>
    </source>
</evidence>
<feature type="region of interest" description="Disordered" evidence="7">
    <location>
        <begin position="124"/>
        <end position="195"/>
    </location>
</feature>
<feature type="region of interest" description="Disordered" evidence="7">
    <location>
        <begin position="266"/>
        <end position="500"/>
    </location>
</feature>
<dbReference type="STRING" id="218851.A0A2G5DII5"/>
<feature type="compositionally biased region" description="Basic residues" evidence="7">
    <location>
        <begin position="15"/>
        <end position="25"/>
    </location>
</feature>
<dbReference type="Proteomes" id="UP000230069">
    <property type="component" value="Unassembled WGS sequence"/>
</dbReference>
<dbReference type="PANTHER" id="PTHR23183">
    <property type="entry name" value="NOP14"/>
    <property type="match status" value="1"/>
</dbReference>
<comment type="subcellular location">
    <subcellularLocation>
        <location evidence="1">Nucleus</location>
        <location evidence="1">Nucleolus</location>
    </subcellularLocation>
</comment>
<keyword evidence="3" id="KW-0690">Ribosome biogenesis</keyword>
<name>A0A2G5DII5_AQUCA</name>
<evidence type="ECO:0000256" key="4">
    <source>
        <dbReference type="ARBA" id="ARBA00022552"/>
    </source>
</evidence>
<dbReference type="InterPro" id="IPR007276">
    <property type="entry name" value="Nop14"/>
</dbReference>
<feature type="compositionally biased region" description="Acidic residues" evidence="7">
    <location>
        <begin position="395"/>
        <end position="421"/>
    </location>
</feature>
<evidence type="ECO:0000256" key="3">
    <source>
        <dbReference type="ARBA" id="ARBA00022517"/>
    </source>
</evidence>
<dbReference type="Pfam" id="PF04147">
    <property type="entry name" value="Nop14"/>
    <property type="match status" value="1"/>
</dbReference>
<proteinExistence type="inferred from homology"/>
<comment type="function">
    <text evidence="6">Involved in nucleolar processing of pre-18S ribosomal RNA. Has a role in the nuclear export of 40S pre-ribosomal subunit to the cytoplasm.</text>
</comment>
<evidence type="ECO:0000313" key="8">
    <source>
        <dbReference type="EMBL" id="PIA43329.1"/>
    </source>
</evidence>
<accession>A0A2G5DII5</accession>
<evidence type="ECO:0008006" key="10">
    <source>
        <dbReference type="Google" id="ProtNLM"/>
    </source>
</evidence>
<feature type="compositionally biased region" description="Basic and acidic residues" evidence="7">
    <location>
        <begin position="1"/>
        <end position="14"/>
    </location>
</feature>
<feature type="compositionally biased region" description="Basic and acidic residues" evidence="7">
    <location>
        <begin position="466"/>
        <end position="480"/>
    </location>
</feature>
<dbReference type="OrthoDB" id="441771at2759"/>
<feature type="compositionally biased region" description="Basic and acidic residues" evidence="7">
    <location>
        <begin position="379"/>
        <end position="394"/>
    </location>
</feature>
<keyword evidence="9" id="KW-1185">Reference proteome</keyword>
<evidence type="ECO:0000256" key="6">
    <source>
        <dbReference type="ARBA" id="ARBA00024695"/>
    </source>
</evidence>
<evidence type="ECO:0000256" key="7">
    <source>
        <dbReference type="SAM" id="MobiDB-lite"/>
    </source>
</evidence>
<dbReference type="InParanoid" id="A0A2G5DII5"/>
<feature type="compositionally biased region" description="Acidic residues" evidence="7">
    <location>
        <begin position="340"/>
        <end position="349"/>
    </location>
</feature>
<evidence type="ECO:0000256" key="2">
    <source>
        <dbReference type="ARBA" id="ARBA00007466"/>
    </source>
</evidence>
<feature type="region of interest" description="Disordered" evidence="7">
    <location>
        <begin position="872"/>
        <end position="898"/>
    </location>
</feature>
<feature type="region of interest" description="Disordered" evidence="7">
    <location>
        <begin position="1"/>
        <end position="41"/>
    </location>
</feature>
<feature type="compositionally biased region" description="Acidic residues" evidence="7">
    <location>
        <begin position="443"/>
        <end position="465"/>
    </location>
</feature>
<dbReference type="FunCoup" id="A0A2G5DII5">
    <property type="interactions" value="3375"/>
</dbReference>
<feature type="region of interest" description="Disordered" evidence="7">
    <location>
        <begin position="919"/>
        <end position="955"/>
    </location>
</feature>
<evidence type="ECO:0000256" key="1">
    <source>
        <dbReference type="ARBA" id="ARBA00004604"/>
    </source>
</evidence>
<evidence type="ECO:0000313" key="9">
    <source>
        <dbReference type="Proteomes" id="UP000230069"/>
    </source>
</evidence>
<feature type="compositionally biased region" description="Acidic residues" evidence="7">
    <location>
        <begin position="367"/>
        <end position="378"/>
    </location>
</feature>
<dbReference type="GO" id="GO:0030490">
    <property type="term" value="P:maturation of SSU-rRNA"/>
    <property type="evidence" value="ECO:0007669"/>
    <property type="project" value="TreeGrafter"/>
</dbReference>
<gene>
    <name evidence="8" type="ORF">AQUCO_01900002v1</name>
</gene>
<feature type="compositionally biased region" description="Basic residues" evidence="7">
    <location>
        <begin position="124"/>
        <end position="133"/>
    </location>
</feature>
<dbReference type="GO" id="GO:0030692">
    <property type="term" value="C:Noc4p-Nop14p complex"/>
    <property type="evidence" value="ECO:0007669"/>
    <property type="project" value="TreeGrafter"/>
</dbReference>
<dbReference type="GO" id="GO:0032040">
    <property type="term" value="C:small-subunit processome"/>
    <property type="evidence" value="ECO:0007669"/>
    <property type="project" value="InterPro"/>
</dbReference>
<feature type="compositionally biased region" description="Basic and acidic residues" evidence="7">
    <location>
        <begin position="266"/>
        <end position="337"/>
    </location>
</feature>
<feature type="compositionally biased region" description="Basic and acidic residues" evidence="7">
    <location>
        <begin position="919"/>
        <end position="929"/>
    </location>
</feature>
<dbReference type="AlphaFoldDB" id="A0A2G5DII5"/>
<protein>
    <recommendedName>
        <fullName evidence="10">Nucleolar protein 14</fullName>
    </recommendedName>
</protein>
<sequence length="955" mass="110317">MAKTKTDSKDDSEKKKKNKNKKTFSKKLLSGPSVMTMKSKTPIESPFETIWSRKKFNILGKKRKGEDKRSGLSRFRAIEKRKGTLLKEYEQSGKSSVFLDKRIGEQNESLAEFDKAILRSQRARQLKVTKKSKFNLSDGEEDDDIYGSGPFSEKDDFEEELPPDDDADLDEMEMKSALLKHGNGSNINDGIENKQKSKKEVMEEIILKSKFFKAQKAKEKDENEELMEQLDKDFTSLVQSKALLTLTQPSKMNALNALVNKASSKEFTKKDEITAAPPRKEISKQEQPDDYDKLAKEMVLDMRARPSDRTKTPEEIAEEEKERLEQLEKERLKRMSANDDSSDDDDDDYKDLNTSSAKKLKSISGDDLGDSFSLEEESDVKKGWVDEILQRDTDNIDDEEDESSEDYESGEDQSDEEGENSEPERKTSLKDWEQSDDEKLSIDLEEGEEEEDEEEEGGEEEEKEEVEDRTMNREDMRNTKDIVTAKSKNKNTNTNTSSVGLSKTNGKLTLGQDDALPYVIEAPNSLAEFRSLVDDRSDSEVAEVIYRIRTCNPITIEVNRKKMQVFYGILVQYFAVETNNNPLDLKRLNILVKPLMEMSAQIPFFAAVCARQRLHLIRAQFCEDIKNPEQSCWPSLKTLFLLRLWSVVFPCSDYRHVVMTPAILLMCEYLMRCPITSGRDTAVGSFLCSMVLSVARHSQKFYPEAVIFLRTLLMSALATETKLLQHSQFYYLSELKMLNPWLRLQNCVSEVQPLDFSMVMNRPESSPFFSSDGFRASVVMSVCETLRGFVHTYEEYNSFPEIFLPVSTLLNEVARQKYISGALQDTIKDISELIEKRAGEHHMLRQPLQMRKQKPMPIKLLNPKFEENFVKGRDYDPDRERAERRKLKKEYNRERKGAARELRKDNQFLYALKEKDRALREEERTEKYGKARAFLQEQEHAFKSGQLGKGRKRRR</sequence>
<feature type="compositionally biased region" description="Acidic residues" evidence="7">
    <location>
        <begin position="155"/>
        <end position="171"/>
    </location>
</feature>
<dbReference type="EMBL" id="KZ305036">
    <property type="protein sequence ID" value="PIA43329.1"/>
    <property type="molecule type" value="Genomic_DNA"/>
</dbReference>
<keyword evidence="5" id="KW-0539">Nucleus</keyword>
<comment type="similarity">
    <text evidence="2">Belongs to the NOP14 family.</text>
</comment>
<keyword evidence="4" id="KW-0698">rRNA processing</keyword>
<reference evidence="8 9" key="1">
    <citation type="submission" date="2017-09" db="EMBL/GenBank/DDBJ databases">
        <title>WGS assembly of Aquilegia coerulea Goldsmith.</title>
        <authorList>
            <person name="Hodges S."/>
            <person name="Kramer E."/>
            <person name="Nordborg M."/>
            <person name="Tomkins J."/>
            <person name="Borevitz J."/>
            <person name="Derieg N."/>
            <person name="Yan J."/>
            <person name="Mihaltcheva S."/>
            <person name="Hayes R.D."/>
            <person name="Rokhsar D."/>
        </authorList>
    </citation>
    <scope>NUCLEOTIDE SEQUENCE [LARGE SCALE GENOMIC DNA]</scope>
    <source>
        <strain evidence="9">cv. Goldsmith</strain>
    </source>
</reference>
<dbReference type="PANTHER" id="PTHR23183:SF0">
    <property type="entry name" value="NUCLEOLAR PROTEIN 14"/>
    <property type="match status" value="1"/>
</dbReference>
<feature type="compositionally biased region" description="Basic and acidic residues" evidence="7">
    <location>
        <begin position="422"/>
        <end position="442"/>
    </location>
</feature>
<organism evidence="8 9">
    <name type="scientific">Aquilegia coerulea</name>
    <name type="common">Rocky mountain columbine</name>
    <dbReference type="NCBI Taxonomy" id="218851"/>
    <lineage>
        <taxon>Eukaryota</taxon>
        <taxon>Viridiplantae</taxon>
        <taxon>Streptophyta</taxon>
        <taxon>Embryophyta</taxon>
        <taxon>Tracheophyta</taxon>
        <taxon>Spermatophyta</taxon>
        <taxon>Magnoliopsida</taxon>
        <taxon>Ranunculales</taxon>
        <taxon>Ranunculaceae</taxon>
        <taxon>Thalictroideae</taxon>
        <taxon>Aquilegia</taxon>
    </lineage>
</organism>